<evidence type="ECO:0000256" key="1">
    <source>
        <dbReference type="SAM" id="MobiDB-lite"/>
    </source>
</evidence>
<accession>A0A9P5ZPF2</accession>
<comment type="caution">
    <text evidence="2">The sequence shown here is derived from an EMBL/GenBank/DDBJ whole genome shotgun (WGS) entry which is preliminary data.</text>
</comment>
<feature type="compositionally biased region" description="Acidic residues" evidence="1">
    <location>
        <begin position="189"/>
        <end position="198"/>
    </location>
</feature>
<evidence type="ECO:0000313" key="3">
    <source>
        <dbReference type="Proteomes" id="UP000807025"/>
    </source>
</evidence>
<feature type="region of interest" description="Disordered" evidence="1">
    <location>
        <begin position="176"/>
        <end position="273"/>
    </location>
</feature>
<keyword evidence="3" id="KW-1185">Reference proteome</keyword>
<organism evidence="2 3">
    <name type="scientific">Pleurotus eryngii</name>
    <name type="common">Boletus of the steppes</name>
    <dbReference type="NCBI Taxonomy" id="5323"/>
    <lineage>
        <taxon>Eukaryota</taxon>
        <taxon>Fungi</taxon>
        <taxon>Dikarya</taxon>
        <taxon>Basidiomycota</taxon>
        <taxon>Agaricomycotina</taxon>
        <taxon>Agaricomycetes</taxon>
        <taxon>Agaricomycetidae</taxon>
        <taxon>Agaricales</taxon>
        <taxon>Pleurotineae</taxon>
        <taxon>Pleurotaceae</taxon>
        <taxon>Pleurotus</taxon>
    </lineage>
</organism>
<evidence type="ECO:0000313" key="2">
    <source>
        <dbReference type="EMBL" id="KAF9491823.1"/>
    </source>
</evidence>
<name>A0A9P5ZPF2_PLEER</name>
<dbReference type="EMBL" id="MU154612">
    <property type="protein sequence ID" value="KAF9491823.1"/>
    <property type="molecule type" value="Genomic_DNA"/>
</dbReference>
<dbReference type="Proteomes" id="UP000807025">
    <property type="component" value="Unassembled WGS sequence"/>
</dbReference>
<proteinExistence type="predicted"/>
<protein>
    <submittedName>
        <fullName evidence="2">Uncharacterized protein</fullName>
    </submittedName>
</protein>
<sequence>MPPPVIPRRLSFGSVDKVEVIEESQLVNVSAMLDEEVSFGECEPVLADLDMEDQAAVTPVKKGVGKHKHGSPTPSPSPVYLLSPLCLIPSRSTVKASKRPSAVALKAKGRIQASPAKCPRPTTRLDSDDESAVVISYDSGTDDVAKELSESEVDELLPDTPRPTLIEQSLVLSMLDVEAEEDNNRGDEGEAEGQEEGDIAAAWDEPSPPPTRLVKAVSKGKAKAEPKPISFASLSSRRRPATAYKSKVLAGKPAPPPVVATVGSSSAGIFPSA</sequence>
<gene>
    <name evidence="2" type="ORF">BDN71DRAFT_1510052</name>
</gene>
<dbReference type="AlphaFoldDB" id="A0A9P5ZPF2"/>
<reference evidence="2" key="1">
    <citation type="submission" date="2020-11" db="EMBL/GenBank/DDBJ databases">
        <authorList>
            <consortium name="DOE Joint Genome Institute"/>
            <person name="Ahrendt S."/>
            <person name="Riley R."/>
            <person name="Andreopoulos W."/>
            <person name="Labutti K."/>
            <person name="Pangilinan J."/>
            <person name="Ruiz-Duenas F.J."/>
            <person name="Barrasa J.M."/>
            <person name="Sanchez-Garcia M."/>
            <person name="Camarero S."/>
            <person name="Miyauchi S."/>
            <person name="Serrano A."/>
            <person name="Linde D."/>
            <person name="Babiker R."/>
            <person name="Drula E."/>
            <person name="Ayuso-Fernandez I."/>
            <person name="Pacheco R."/>
            <person name="Padilla G."/>
            <person name="Ferreira P."/>
            <person name="Barriuso J."/>
            <person name="Kellner H."/>
            <person name="Castanera R."/>
            <person name="Alfaro M."/>
            <person name="Ramirez L."/>
            <person name="Pisabarro A.G."/>
            <person name="Kuo A."/>
            <person name="Tritt A."/>
            <person name="Lipzen A."/>
            <person name="He G."/>
            <person name="Yan M."/>
            <person name="Ng V."/>
            <person name="Cullen D."/>
            <person name="Martin F."/>
            <person name="Rosso M.-N."/>
            <person name="Henrissat B."/>
            <person name="Hibbett D."/>
            <person name="Martinez A.T."/>
            <person name="Grigoriev I.V."/>
        </authorList>
    </citation>
    <scope>NUCLEOTIDE SEQUENCE</scope>
    <source>
        <strain evidence="2">ATCC 90797</strain>
    </source>
</reference>